<proteinExistence type="predicted"/>
<reference evidence="1" key="1">
    <citation type="journal article" date="2020" name="bioRxiv">
        <title>Chromosome-level reference genome of the European wasp spider Argiope bruennichi: a resource for studies on range expansion and evolutionary adaptation.</title>
        <authorList>
            <person name="Sheffer M.M."/>
            <person name="Hoppe A."/>
            <person name="Krehenwinkel H."/>
            <person name="Uhl G."/>
            <person name="Kuss A.W."/>
            <person name="Jensen L."/>
            <person name="Jensen C."/>
            <person name="Gillespie R.G."/>
            <person name="Hoff K.J."/>
            <person name="Prost S."/>
        </authorList>
    </citation>
    <scope>NUCLEOTIDE SEQUENCE</scope>
</reference>
<comment type="caution">
    <text evidence="1">The sequence shown here is derived from an EMBL/GenBank/DDBJ whole genome shotgun (WGS) entry which is preliminary data.</text>
</comment>
<evidence type="ECO:0000313" key="2">
    <source>
        <dbReference type="Proteomes" id="UP000807504"/>
    </source>
</evidence>
<organism evidence="1 2">
    <name type="scientific">Argiope bruennichi</name>
    <name type="common">Wasp spider</name>
    <name type="synonym">Aranea bruennichi</name>
    <dbReference type="NCBI Taxonomy" id="94029"/>
    <lineage>
        <taxon>Eukaryota</taxon>
        <taxon>Metazoa</taxon>
        <taxon>Ecdysozoa</taxon>
        <taxon>Arthropoda</taxon>
        <taxon>Chelicerata</taxon>
        <taxon>Arachnida</taxon>
        <taxon>Araneae</taxon>
        <taxon>Araneomorphae</taxon>
        <taxon>Entelegynae</taxon>
        <taxon>Araneoidea</taxon>
        <taxon>Araneidae</taxon>
        <taxon>Argiope</taxon>
    </lineage>
</organism>
<protein>
    <submittedName>
        <fullName evidence="1">Uncharacterized protein</fullName>
    </submittedName>
</protein>
<dbReference type="Proteomes" id="UP000807504">
    <property type="component" value="Unassembled WGS sequence"/>
</dbReference>
<dbReference type="AlphaFoldDB" id="A0A8T0FBY8"/>
<name>A0A8T0FBY8_ARGBR</name>
<accession>A0A8T0FBY8</accession>
<gene>
    <name evidence="1" type="ORF">HNY73_006800</name>
</gene>
<reference evidence="1" key="2">
    <citation type="submission" date="2020-06" db="EMBL/GenBank/DDBJ databases">
        <authorList>
            <person name="Sheffer M."/>
        </authorList>
    </citation>
    <scope>NUCLEOTIDE SEQUENCE</scope>
</reference>
<keyword evidence="2" id="KW-1185">Reference proteome</keyword>
<dbReference type="EMBL" id="JABXBU010000012">
    <property type="protein sequence ID" value="KAF8788794.1"/>
    <property type="molecule type" value="Genomic_DNA"/>
</dbReference>
<sequence>MKNNVVIPKDLIKDKYFECVDETKQSIQMCIHQQDLVQDSMSMESGGINPQQEKMYVIKSKEHCAEIGRKYAVLIHETKRATIMWGEFKHDYLLVCTYWRQHYQKLSNFVLSRTGNMEIASQLSGLKASMDNCAQNLQYHERLVMVNLEKIHLNMQSSDPLKFYYAWTAITLTWHHLYATHEIYVSNRCTLLEDWYLKHLYIVYLIRQKEAAEIRDLNSSIRKSMKLIDVQGNRIWEKINDLRACFLFNSFGSYFMDFINETKNLMLTMNDLIKEFYQSEEYFEKCSLLLNTALPSADLEDSPLHVPFERRTTSYQPYQRRPSLHLENQIEPALEGKSKLEVAGELSSIFQRYYRGNINFKPVFEDV</sequence>
<evidence type="ECO:0000313" key="1">
    <source>
        <dbReference type="EMBL" id="KAF8788794.1"/>
    </source>
</evidence>